<organism evidence="2 3">
    <name type="scientific">Kineobactrum salinum</name>
    <dbReference type="NCBI Taxonomy" id="2708301"/>
    <lineage>
        <taxon>Bacteria</taxon>
        <taxon>Pseudomonadati</taxon>
        <taxon>Pseudomonadota</taxon>
        <taxon>Gammaproteobacteria</taxon>
        <taxon>Cellvibrionales</taxon>
        <taxon>Halieaceae</taxon>
        <taxon>Kineobactrum</taxon>
    </lineage>
</organism>
<name>A0A6C0U3N8_9GAMM</name>
<sequence>MSTRRSFHLRPEAEKAFGYAQAVRQGDQLHIAGSLSVDEAFQPLYPGQMAAQLREVYATLGRTLEAFDAGFANVVSERIYVTDMDAFLAANSVRLEIYPASGLPATTAVEVRRLAFVECMVEVELVALL</sequence>
<dbReference type="Pfam" id="PF01042">
    <property type="entry name" value="Ribonuc_L-PSP"/>
    <property type="match status" value="1"/>
</dbReference>
<evidence type="ECO:0000313" key="2">
    <source>
        <dbReference type="EMBL" id="QIB66463.1"/>
    </source>
</evidence>
<dbReference type="GO" id="GO:0005829">
    <property type="term" value="C:cytosol"/>
    <property type="evidence" value="ECO:0007669"/>
    <property type="project" value="TreeGrafter"/>
</dbReference>
<dbReference type="PANTHER" id="PTHR11803">
    <property type="entry name" value="2-IMINOBUTANOATE/2-IMINOPROPANOATE DEAMINASE RIDA"/>
    <property type="match status" value="1"/>
</dbReference>
<dbReference type="InterPro" id="IPR006175">
    <property type="entry name" value="YjgF/YER057c/UK114"/>
</dbReference>
<keyword evidence="3" id="KW-1185">Reference proteome</keyword>
<accession>A0A6C0U3N8</accession>
<dbReference type="PANTHER" id="PTHR11803:SF58">
    <property type="entry name" value="PROTEIN HMF1-RELATED"/>
    <property type="match status" value="1"/>
</dbReference>
<dbReference type="EMBL" id="CP048711">
    <property type="protein sequence ID" value="QIB66463.1"/>
    <property type="molecule type" value="Genomic_DNA"/>
</dbReference>
<evidence type="ECO:0000313" key="3">
    <source>
        <dbReference type="Proteomes" id="UP000477680"/>
    </source>
</evidence>
<dbReference type="InterPro" id="IPR035959">
    <property type="entry name" value="RutC-like_sf"/>
</dbReference>
<protein>
    <submittedName>
        <fullName evidence="2">RidA family protein</fullName>
    </submittedName>
</protein>
<dbReference type="AlphaFoldDB" id="A0A6C0U3N8"/>
<dbReference type="GO" id="GO:0019239">
    <property type="term" value="F:deaminase activity"/>
    <property type="evidence" value="ECO:0007669"/>
    <property type="project" value="TreeGrafter"/>
</dbReference>
<comment type="similarity">
    <text evidence="1">Belongs to the RutC family.</text>
</comment>
<dbReference type="SUPFAM" id="SSF55298">
    <property type="entry name" value="YjgF-like"/>
    <property type="match status" value="1"/>
</dbReference>
<dbReference type="CDD" id="cd00448">
    <property type="entry name" value="YjgF_YER057c_UK114_family"/>
    <property type="match status" value="1"/>
</dbReference>
<dbReference type="KEGG" id="kim:G3T16_14700"/>
<dbReference type="Proteomes" id="UP000477680">
    <property type="component" value="Chromosome"/>
</dbReference>
<proteinExistence type="inferred from homology"/>
<gene>
    <name evidence="2" type="ORF">G3T16_14700</name>
</gene>
<reference evidence="2 3" key="1">
    <citation type="submission" date="2020-02" db="EMBL/GenBank/DDBJ databases">
        <title>Genome sequencing for Kineobactrum sp. M2.</title>
        <authorList>
            <person name="Park S.-J."/>
        </authorList>
    </citation>
    <scope>NUCLEOTIDE SEQUENCE [LARGE SCALE GENOMIC DNA]</scope>
    <source>
        <strain evidence="2 3">M2</strain>
    </source>
</reference>
<evidence type="ECO:0000256" key="1">
    <source>
        <dbReference type="ARBA" id="ARBA00010552"/>
    </source>
</evidence>
<dbReference type="Gene3D" id="3.30.1330.40">
    <property type="entry name" value="RutC-like"/>
    <property type="match status" value="1"/>
</dbReference>
<dbReference type="RefSeq" id="WP_163495897.1">
    <property type="nucleotide sequence ID" value="NZ_CP048711.1"/>
</dbReference>